<reference evidence="2" key="1">
    <citation type="submission" date="2017-06" db="EMBL/GenBank/DDBJ databases">
        <authorList>
            <person name="Zhao X."/>
        </authorList>
    </citation>
    <scope>NUCLEOTIDE SEQUENCE [LARGE SCALE GENOMIC DNA]</scope>
</reference>
<protein>
    <submittedName>
        <fullName evidence="1">Uncharacterized protein</fullName>
    </submittedName>
</protein>
<accession>A0A289YMF1</accession>
<keyword evidence="2" id="KW-1185">Reference proteome</keyword>
<name>A0A289YMF1_9CAUD</name>
<sequence length="151" mass="16716">MSDVKAKEVTLEISADIRTLADKLKENMTISEHGVMTVAENSFLDNAPKEVKEHFASVQNYESAFATSLMLAGGENAIDFLKSNKEVKRVAGVVATGNTQMAFNYTAPTGRKQDGTMKDPSISTVYRRKEHEDHTAVRQALTEKTRTTLFD</sequence>
<organism evidence="1 2">
    <name type="scientific">Serratia phage vB_SmaM_ 2050HW</name>
    <dbReference type="NCBI Taxonomy" id="2024252"/>
    <lineage>
        <taxon>Viruses</taxon>
        <taxon>Duplodnaviria</taxon>
        <taxon>Heunggongvirae</taxon>
        <taxon>Uroviricota</taxon>
        <taxon>Caudoviricetes</taxon>
        <taxon>Chimalliviridae</taxon>
        <taxon>Moabitevirus</taxon>
        <taxon>Moabitevirus mv2050HW</taxon>
    </lineage>
</organism>
<evidence type="ECO:0000313" key="2">
    <source>
        <dbReference type="Proteomes" id="UP000223363"/>
    </source>
</evidence>
<proteinExistence type="predicted"/>
<evidence type="ECO:0000313" key="1">
    <source>
        <dbReference type="EMBL" id="ATA65446.1"/>
    </source>
</evidence>
<dbReference type="EMBL" id="MF285618">
    <property type="protein sequence ID" value="ATA65446.1"/>
    <property type="molecule type" value="Genomic_DNA"/>
</dbReference>
<gene>
    <name evidence="1" type="ORF">2050HW_00111</name>
</gene>
<dbReference type="Proteomes" id="UP000223363">
    <property type="component" value="Segment"/>
</dbReference>